<accession>A0A395HI82</accession>
<dbReference type="Proteomes" id="UP000249402">
    <property type="component" value="Unassembled WGS sequence"/>
</dbReference>
<dbReference type="VEuPathDB" id="FungiDB:BO80DRAFT_84790"/>
<name>A0A395HI82_9EURO</name>
<feature type="region of interest" description="Disordered" evidence="1">
    <location>
        <begin position="136"/>
        <end position="159"/>
    </location>
</feature>
<keyword evidence="3" id="KW-1185">Reference proteome</keyword>
<sequence>MAMVHRSQTRSSAGRQDRCHGGLIKQASAGGNSVSVPDGQAGPARGRWMKIPHPTEHLAGRYASLSEAAQAGRRVTVIVTATAAAGLLAGGRMARRASRRRDEEGARGVRRLLVAGHWPVGPACTSLHLSHQPSHAGILANHSPTPSLRHPRNLKGASPKGALLPARICSVASVTHRETPKVKSCVTDRIVQINQS</sequence>
<organism evidence="2 3">
    <name type="scientific">Aspergillus ibericus CBS 121593</name>
    <dbReference type="NCBI Taxonomy" id="1448316"/>
    <lineage>
        <taxon>Eukaryota</taxon>
        <taxon>Fungi</taxon>
        <taxon>Dikarya</taxon>
        <taxon>Ascomycota</taxon>
        <taxon>Pezizomycotina</taxon>
        <taxon>Eurotiomycetes</taxon>
        <taxon>Eurotiomycetidae</taxon>
        <taxon>Eurotiales</taxon>
        <taxon>Aspergillaceae</taxon>
        <taxon>Aspergillus</taxon>
        <taxon>Aspergillus subgen. Circumdati</taxon>
    </lineage>
</organism>
<protein>
    <submittedName>
        <fullName evidence="2">Uncharacterized protein</fullName>
    </submittedName>
</protein>
<dbReference type="AlphaFoldDB" id="A0A395HI82"/>
<dbReference type="GeneID" id="37229716"/>
<dbReference type="RefSeq" id="XP_025580291.1">
    <property type="nucleotide sequence ID" value="XM_025724851.1"/>
</dbReference>
<proteinExistence type="predicted"/>
<evidence type="ECO:0000313" key="2">
    <source>
        <dbReference type="EMBL" id="RAL05964.1"/>
    </source>
</evidence>
<feature type="region of interest" description="Disordered" evidence="1">
    <location>
        <begin position="1"/>
        <end position="44"/>
    </location>
</feature>
<reference evidence="2 3" key="1">
    <citation type="submission" date="2018-02" db="EMBL/GenBank/DDBJ databases">
        <title>The genomes of Aspergillus section Nigri reveals drivers in fungal speciation.</title>
        <authorList>
            <consortium name="DOE Joint Genome Institute"/>
            <person name="Vesth T.C."/>
            <person name="Nybo J."/>
            <person name="Theobald S."/>
            <person name="Brandl J."/>
            <person name="Frisvad J.C."/>
            <person name="Nielsen K.F."/>
            <person name="Lyhne E.K."/>
            <person name="Kogle M.E."/>
            <person name="Kuo A."/>
            <person name="Riley R."/>
            <person name="Clum A."/>
            <person name="Nolan M."/>
            <person name="Lipzen A."/>
            <person name="Salamov A."/>
            <person name="Henrissat B."/>
            <person name="Wiebenga A."/>
            <person name="De vries R.P."/>
            <person name="Grigoriev I.V."/>
            <person name="Mortensen U.H."/>
            <person name="Andersen M.R."/>
            <person name="Baker S.E."/>
        </authorList>
    </citation>
    <scope>NUCLEOTIDE SEQUENCE [LARGE SCALE GENOMIC DNA]</scope>
    <source>
        <strain evidence="2 3">CBS 121593</strain>
    </source>
</reference>
<dbReference type="EMBL" id="KZ824420">
    <property type="protein sequence ID" value="RAL05964.1"/>
    <property type="molecule type" value="Genomic_DNA"/>
</dbReference>
<gene>
    <name evidence="2" type="ORF">BO80DRAFT_84790</name>
</gene>
<evidence type="ECO:0000256" key="1">
    <source>
        <dbReference type="SAM" id="MobiDB-lite"/>
    </source>
</evidence>
<evidence type="ECO:0000313" key="3">
    <source>
        <dbReference type="Proteomes" id="UP000249402"/>
    </source>
</evidence>
<dbReference type="OrthoDB" id="10636583at2759"/>